<keyword evidence="1" id="KW-0472">Membrane</keyword>
<dbReference type="RefSeq" id="WP_072976097.1">
    <property type="nucleotide sequence ID" value="NZ_FQTY01000009.1"/>
</dbReference>
<name>A0A1M4X1F5_9FIRM</name>
<accession>A0A1M4X1F5</accession>
<evidence type="ECO:0000313" key="3">
    <source>
        <dbReference type="Proteomes" id="UP000184114"/>
    </source>
</evidence>
<dbReference type="STRING" id="1123404.SAMN02745784_02058"/>
<reference evidence="3" key="1">
    <citation type="submission" date="2016-11" db="EMBL/GenBank/DDBJ databases">
        <authorList>
            <person name="Varghese N."/>
            <person name="Submissions S."/>
        </authorList>
    </citation>
    <scope>NUCLEOTIDE SEQUENCE [LARGE SCALE GENOMIC DNA]</scope>
    <source>
        <strain evidence="3">DSM 18095</strain>
    </source>
</reference>
<keyword evidence="1" id="KW-0812">Transmembrane</keyword>
<feature type="transmembrane region" description="Helical" evidence="1">
    <location>
        <begin position="389"/>
        <end position="408"/>
    </location>
</feature>
<dbReference type="GeneID" id="90994059"/>
<evidence type="ECO:0000256" key="1">
    <source>
        <dbReference type="SAM" id="Phobius"/>
    </source>
</evidence>
<keyword evidence="3" id="KW-1185">Reference proteome</keyword>
<feature type="transmembrane region" description="Helical" evidence="1">
    <location>
        <begin position="420"/>
        <end position="438"/>
    </location>
</feature>
<proteinExistence type="predicted"/>
<organism evidence="2 3">
    <name type="scientific">Tissierella praeacuta DSM 18095</name>
    <dbReference type="NCBI Taxonomy" id="1123404"/>
    <lineage>
        <taxon>Bacteria</taxon>
        <taxon>Bacillati</taxon>
        <taxon>Bacillota</taxon>
        <taxon>Tissierellia</taxon>
        <taxon>Tissierellales</taxon>
        <taxon>Tissierellaceae</taxon>
        <taxon>Tissierella</taxon>
    </lineage>
</organism>
<protein>
    <submittedName>
        <fullName evidence="2">Uncharacterized protein</fullName>
    </submittedName>
</protein>
<dbReference type="AlphaFoldDB" id="A0A1M4X1F5"/>
<gene>
    <name evidence="2" type="ORF">SAMN02745784_02058</name>
</gene>
<evidence type="ECO:0000313" key="2">
    <source>
        <dbReference type="EMBL" id="SHE87032.1"/>
    </source>
</evidence>
<sequence length="515" mass="60616">MNVYFSKLNSFFSSLNWDSIINIEKDNYIKFEKEFKSNEIRHLLDFDFNDIYIHFGNSLTIRFWPSRDPADSVYIDKTCNSLHRNDLEDKIDIYDDINIEVNINKTALLDLIFSGTDITSRFNCMLYSDEETFIEIVNKSTLDSIERNLLARDKKTIILILNDSIFIENEFMLVWGGDSLLELHDYIKQNYTHNIDIGKIDRTIRIRNENCHWIDATSWLIPQHITFDFSNTQFVFSPELKNVFLEKSMDIILSFISNYSNFNEGKKFNVINGQKKITIEYDSTATYSNEDIVSLFNLYQWAYKEETLDRLTILRNIITIFLCEQCNTTNYKALLINIHEIAESVYSNFEIYLKENVEYYFHERNKMKEMISNKSNELIKEVNLIIQTMNTNLLSTAGIILAAAVSYSSNKSINIIKLSIIIYIIYISVMGTINLFFYRRRYKVIKKDYDEHIEMYSKILIPRDIPKYSGGTMEESVKSFWIYWGVYAVSIIVLSFIGIYILCNIDKVKEAIKTL</sequence>
<dbReference type="EMBL" id="FQTY01000009">
    <property type="protein sequence ID" value="SHE87032.1"/>
    <property type="molecule type" value="Genomic_DNA"/>
</dbReference>
<dbReference type="Proteomes" id="UP000184114">
    <property type="component" value="Unassembled WGS sequence"/>
</dbReference>
<keyword evidence="1" id="KW-1133">Transmembrane helix</keyword>
<feature type="transmembrane region" description="Helical" evidence="1">
    <location>
        <begin position="481"/>
        <end position="503"/>
    </location>
</feature>